<evidence type="ECO:0000256" key="1">
    <source>
        <dbReference type="SAM" id="MobiDB-lite"/>
    </source>
</evidence>
<keyword evidence="2" id="KW-0732">Signal</keyword>
<organism evidence="3 4">
    <name type="scientific">Elsinoe australis</name>
    <dbReference type="NCBI Taxonomy" id="40998"/>
    <lineage>
        <taxon>Eukaryota</taxon>
        <taxon>Fungi</taxon>
        <taxon>Dikarya</taxon>
        <taxon>Ascomycota</taxon>
        <taxon>Pezizomycotina</taxon>
        <taxon>Dothideomycetes</taxon>
        <taxon>Dothideomycetidae</taxon>
        <taxon>Myriangiales</taxon>
        <taxon>Elsinoaceae</taxon>
        <taxon>Elsinoe</taxon>
    </lineage>
</organism>
<proteinExistence type="predicted"/>
<sequence length="305" mass="34096">MYSSLLCLAGLLTLSIAKPVEQEVQATSGQNETLPGNSNDKDGVDKIPQKYKIIERKGNVPAKKGDPFSVHGIVEVPDHSRKQCLLASRLGADKEIGPSDFTTYFNLVCEDGISIQIVSEAPQSLQMDAPHSDSNDDPFFYLGHKEINLPISPGKEYSLPETEIELEMIELPPMDNTSDTPGDEKNTATAQVQDTPEANNASAGHATIKRDDTRQGQGPLKYKFLELKGRILAFYGAAWDIQATIETFESKKTQREWADPIPGETKTEAHYLENGFALVCEDVMVFWRMRTTWGRRICKRLDQWY</sequence>
<feature type="compositionally biased region" description="Polar residues" evidence="1">
    <location>
        <begin position="187"/>
        <end position="202"/>
    </location>
</feature>
<protein>
    <submittedName>
        <fullName evidence="3">Uncharacterized protein</fullName>
    </submittedName>
</protein>
<feature type="chain" id="PRO_5020608845" evidence="2">
    <location>
        <begin position="18"/>
        <end position="305"/>
    </location>
</feature>
<name>A0A4V6YAZ6_9PEZI</name>
<feature type="signal peptide" evidence="2">
    <location>
        <begin position="1"/>
        <end position="17"/>
    </location>
</feature>
<reference evidence="3 4" key="1">
    <citation type="submission" date="2018-02" db="EMBL/GenBank/DDBJ databases">
        <title>Draft genome sequences of Elsinoe sp., causing black scab on jojoba.</title>
        <authorList>
            <person name="Stodart B."/>
            <person name="Jeffress S."/>
            <person name="Ash G."/>
            <person name="Arun Chinnappa K."/>
        </authorList>
    </citation>
    <scope>NUCLEOTIDE SEQUENCE [LARGE SCALE GENOMIC DNA]</scope>
    <source>
        <strain evidence="3 4">Hillstone_2</strain>
    </source>
</reference>
<evidence type="ECO:0000313" key="4">
    <source>
        <dbReference type="Proteomes" id="UP000308133"/>
    </source>
</evidence>
<gene>
    <name evidence="3" type="ORF">C1H76_0400</name>
</gene>
<evidence type="ECO:0000256" key="2">
    <source>
        <dbReference type="SAM" id="SignalP"/>
    </source>
</evidence>
<dbReference type="EMBL" id="PTQR01000004">
    <property type="protein sequence ID" value="TKX27562.1"/>
    <property type="molecule type" value="Genomic_DNA"/>
</dbReference>
<accession>A0A4V6YAZ6</accession>
<evidence type="ECO:0000313" key="3">
    <source>
        <dbReference type="EMBL" id="TKX27562.1"/>
    </source>
</evidence>
<comment type="caution">
    <text evidence="3">The sequence shown here is derived from an EMBL/GenBank/DDBJ whole genome shotgun (WGS) entry which is preliminary data.</text>
</comment>
<feature type="region of interest" description="Disordered" evidence="1">
    <location>
        <begin position="172"/>
        <end position="215"/>
    </location>
</feature>
<dbReference type="AlphaFoldDB" id="A0A4V6YAZ6"/>
<dbReference type="Proteomes" id="UP000308133">
    <property type="component" value="Unassembled WGS sequence"/>
</dbReference>